<evidence type="ECO:0000256" key="1">
    <source>
        <dbReference type="SAM" id="MobiDB-lite"/>
    </source>
</evidence>
<dbReference type="InterPro" id="IPR006311">
    <property type="entry name" value="TAT_signal"/>
</dbReference>
<evidence type="ECO:0000313" key="2">
    <source>
        <dbReference type="EMBL" id="MFC4827659.1"/>
    </source>
</evidence>
<feature type="region of interest" description="Disordered" evidence="1">
    <location>
        <begin position="41"/>
        <end position="78"/>
    </location>
</feature>
<keyword evidence="3" id="KW-1185">Reference proteome</keyword>
<feature type="compositionally biased region" description="Low complexity" evidence="1">
    <location>
        <begin position="42"/>
        <end position="69"/>
    </location>
</feature>
<dbReference type="RefSeq" id="WP_204395700.1">
    <property type="nucleotide sequence ID" value="NZ_JAFBBW010000001.1"/>
</dbReference>
<evidence type="ECO:0008006" key="4">
    <source>
        <dbReference type="Google" id="ProtNLM"/>
    </source>
</evidence>
<proteinExistence type="predicted"/>
<organism evidence="2 3">
    <name type="scientific">Agromyces aurantiacus</name>
    <dbReference type="NCBI Taxonomy" id="165814"/>
    <lineage>
        <taxon>Bacteria</taxon>
        <taxon>Bacillati</taxon>
        <taxon>Actinomycetota</taxon>
        <taxon>Actinomycetes</taxon>
        <taxon>Micrococcales</taxon>
        <taxon>Microbacteriaceae</taxon>
        <taxon>Agromyces</taxon>
    </lineage>
</organism>
<evidence type="ECO:0000313" key="3">
    <source>
        <dbReference type="Proteomes" id="UP001595960"/>
    </source>
</evidence>
<protein>
    <recommendedName>
        <fullName evidence="4">Lipoprotein</fullName>
    </recommendedName>
</protein>
<accession>A0ABV9R145</accession>
<comment type="caution">
    <text evidence="2">The sequence shown here is derived from an EMBL/GenBank/DDBJ whole genome shotgun (WGS) entry which is preliminary data.</text>
</comment>
<dbReference type="EMBL" id="JBHSJC010000001">
    <property type="protein sequence ID" value="MFC4827659.1"/>
    <property type="molecule type" value="Genomic_DNA"/>
</dbReference>
<dbReference type="Proteomes" id="UP001595960">
    <property type="component" value="Unassembled WGS sequence"/>
</dbReference>
<sequence>MEPMRRDVRPTSTRRRSALAVAGAGAVVLLLALTGCTPGGPAPATSAPPAETTPAATTPAATASEMPPASDTPTGAGGDHPLEAIDAYALCRAQTYAYYPGDFGLLEYAPFADATVLQRDDGQWFVYIEVDDGNRPADLVDAAGSECILGGTIGEPEWQEFGTVSRDAAEDSIANFNRPSAQP</sequence>
<gene>
    <name evidence="2" type="ORF">ACFPER_02590</name>
</gene>
<name>A0ABV9R145_9MICO</name>
<reference evidence="3" key="1">
    <citation type="journal article" date="2019" name="Int. J. Syst. Evol. Microbiol.">
        <title>The Global Catalogue of Microorganisms (GCM) 10K type strain sequencing project: providing services to taxonomists for standard genome sequencing and annotation.</title>
        <authorList>
            <consortium name="The Broad Institute Genomics Platform"/>
            <consortium name="The Broad Institute Genome Sequencing Center for Infectious Disease"/>
            <person name="Wu L."/>
            <person name="Ma J."/>
        </authorList>
    </citation>
    <scope>NUCLEOTIDE SEQUENCE [LARGE SCALE GENOMIC DNA]</scope>
    <source>
        <strain evidence="3">CGMCC 1.12192</strain>
    </source>
</reference>
<dbReference type="PROSITE" id="PS51318">
    <property type="entry name" value="TAT"/>
    <property type="match status" value="1"/>
</dbReference>